<keyword evidence="3" id="KW-0862">Zinc</keyword>
<dbReference type="GO" id="GO:0005634">
    <property type="term" value="C:nucleus"/>
    <property type="evidence" value="ECO:0007669"/>
    <property type="project" value="UniProtKB-SubCell"/>
</dbReference>
<feature type="domain" description="Zn(2)-C6 fungal-type" evidence="9">
    <location>
        <begin position="72"/>
        <end position="101"/>
    </location>
</feature>
<dbReference type="PANTHER" id="PTHR31986:SF7">
    <property type="entry name" value="REGULATOR OF DRUG SENSITIVITY 2"/>
    <property type="match status" value="1"/>
</dbReference>
<dbReference type="InterPro" id="IPR001138">
    <property type="entry name" value="Zn2Cys6_DnaBD"/>
</dbReference>
<name>A0A6A6P8V5_9PEZI</name>
<dbReference type="Gene3D" id="4.10.240.10">
    <property type="entry name" value="Zn(2)-C6 fungal-type DNA-binding domain"/>
    <property type="match status" value="1"/>
</dbReference>
<dbReference type="GO" id="GO:0000977">
    <property type="term" value="F:RNA polymerase II transcription regulatory region sequence-specific DNA binding"/>
    <property type="evidence" value="ECO:0007669"/>
    <property type="project" value="TreeGrafter"/>
</dbReference>
<evidence type="ECO:0000259" key="9">
    <source>
        <dbReference type="PROSITE" id="PS50048"/>
    </source>
</evidence>
<keyword evidence="2" id="KW-0479">Metal-binding</keyword>
<feature type="region of interest" description="Disordered" evidence="8">
    <location>
        <begin position="107"/>
        <end position="144"/>
    </location>
</feature>
<evidence type="ECO:0000256" key="2">
    <source>
        <dbReference type="ARBA" id="ARBA00022723"/>
    </source>
</evidence>
<keyword evidence="7" id="KW-0539">Nucleus</keyword>
<dbReference type="Proteomes" id="UP000799766">
    <property type="component" value="Unassembled WGS sequence"/>
</dbReference>
<keyword evidence="11" id="KW-1185">Reference proteome</keyword>
<feature type="compositionally biased region" description="Polar residues" evidence="8">
    <location>
        <begin position="272"/>
        <end position="294"/>
    </location>
</feature>
<dbReference type="PROSITE" id="PS50048">
    <property type="entry name" value="ZN2_CY6_FUNGAL_2"/>
    <property type="match status" value="1"/>
</dbReference>
<evidence type="ECO:0000256" key="3">
    <source>
        <dbReference type="ARBA" id="ARBA00022833"/>
    </source>
</evidence>
<evidence type="ECO:0000256" key="8">
    <source>
        <dbReference type="SAM" id="MobiDB-lite"/>
    </source>
</evidence>
<dbReference type="InterPro" id="IPR036864">
    <property type="entry name" value="Zn2-C6_fun-type_DNA-bd_sf"/>
</dbReference>
<dbReference type="OrthoDB" id="65716at2759"/>
<dbReference type="Pfam" id="PF24990">
    <property type="entry name" value="PAS_13"/>
    <property type="match status" value="2"/>
</dbReference>
<dbReference type="EMBL" id="MU001673">
    <property type="protein sequence ID" value="KAF2460212.1"/>
    <property type="molecule type" value="Genomic_DNA"/>
</dbReference>
<dbReference type="SMART" id="SM00066">
    <property type="entry name" value="GAL4"/>
    <property type="match status" value="1"/>
</dbReference>
<dbReference type="SUPFAM" id="SSF57701">
    <property type="entry name" value="Zn2/Cys6 DNA-binding domain"/>
    <property type="match status" value="1"/>
</dbReference>
<dbReference type="CDD" id="cd00067">
    <property type="entry name" value="GAL4"/>
    <property type="match status" value="1"/>
</dbReference>
<keyword evidence="4" id="KW-0805">Transcription regulation</keyword>
<evidence type="ECO:0000313" key="10">
    <source>
        <dbReference type="EMBL" id="KAF2460212.1"/>
    </source>
</evidence>
<feature type="region of interest" description="Disordered" evidence="8">
    <location>
        <begin position="1"/>
        <end position="69"/>
    </location>
</feature>
<gene>
    <name evidence="10" type="ORF">BDY21DRAFT_334713</name>
</gene>
<dbReference type="PANTHER" id="PTHR31986">
    <property type="entry name" value="REGULATOR OF DRUG SENSITIVITY 2"/>
    <property type="match status" value="1"/>
</dbReference>
<dbReference type="PROSITE" id="PS00463">
    <property type="entry name" value="ZN2_CY6_FUNGAL_1"/>
    <property type="match status" value="1"/>
</dbReference>
<evidence type="ECO:0000256" key="5">
    <source>
        <dbReference type="ARBA" id="ARBA00023125"/>
    </source>
</evidence>
<keyword evidence="5" id="KW-0238">DNA-binding</keyword>
<reference evidence="10" key="1">
    <citation type="journal article" date="2020" name="Stud. Mycol.">
        <title>101 Dothideomycetes genomes: a test case for predicting lifestyles and emergence of pathogens.</title>
        <authorList>
            <person name="Haridas S."/>
            <person name="Albert R."/>
            <person name="Binder M."/>
            <person name="Bloem J."/>
            <person name="Labutti K."/>
            <person name="Salamov A."/>
            <person name="Andreopoulos B."/>
            <person name="Baker S."/>
            <person name="Barry K."/>
            <person name="Bills G."/>
            <person name="Bluhm B."/>
            <person name="Cannon C."/>
            <person name="Castanera R."/>
            <person name="Culley D."/>
            <person name="Daum C."/>
            <person name="Ezra D."/>
            <person name="Gonzalez J."/>
            <person name="Henrissat B."/>
            <person name="Kuo A."/>
            <person name="Liang C."/>
            <person name="Lipzen A."/>
            <person name="Lutzoni F."/>
            <person name="Magnuson J."/>
            <person name="Mondo S."/>
            <person name="Nolan M."/>
            <person name="Ohm R."/>
            <person name="Pangilinan J."/>
            <person name="Park H.-J."/>
            <person name="Ramirez L."/>
            <person name="Alfaro M."/>
            <person name="Sun H."/>
            <person name="Tritt A."/>
            <person name="Yoshinaga Y."/>
            <person name="Zwiers L.-H."/>
            <person name="Turgeon B."/>
            <person name="Goodwin S."/>
            <person name="Spatafora J."/>
            <person name="Crous P."/>
            <person name="Grigoriev I."/>
        </authorList>
    </citation>
    <scope>NUCLEOTIDE SEQUENCE</scope>
    <source>
        <strain evidence="10">ATCC 16933</strain>
    </source>
</reference>
<evidence type="ECO:0000256" key="1">
    <source>
        <dbReference type="ARBA" id="ARBA00004123"/>
    </source>
</evidence>
<accession>A0A6A6P8V5</accession>
<evidence type="ECO:0000256" key="7">
    <source>
        <dbReference type="ARBA" id="ARBA00023242"/>
    </source>
</evidence>
<protein>
    <recommendedName>
        <fullName evidence="9">Zn(2)-C6 fungal-type domain-containing protein</fullName>
    </recommendedName>
</protein>
<comment type="subcellular location">
    <subcellularLocation>
        <location evidence="1">Nucleus</location>
    </subcellularLocation>
</comment>
<keyword evidence="6" id="KW-0804">Transcription</keyword>
<dbReference type="InterPro" id="IPR053045">
    <property type="entry name" value="Zinc_cluster_trans_reg"/>
</dbReference>
<feature type="region of interest" description="Disordered" evidence="8">
    <location>
        <begin position="272"/>
        <end position="296"/>
    </location>
</feature>
<sequence length="520" mass="57620">MAEATQGPAAEGPNEAQINNGMTPAPPESEHQDASESNASKSTAPLGASASGAPREPAATGSGKKRKKVKQACEYCRRSHMVCEPNRPCNRCIERNIGHLCHDAPRQVSKKKKDDHDNAAATDDDDSARRDPTQSEAPLNPLQRLNLVQPQLSPSGIGNAAPVVQPSPVSATQVPGLNGSGNSIIGYNDWNMGSHGHFQDIHPFDSPYMFHTSEVNNEFHMLNNFLTNSLKDDAGMDGHENNLNGLLVDPSLTHTMGKFSSAGGNAYPAVQQPGQSVPSQAAVGNSISRPSSSFPGDKAREVREQYYLAAADPKGNESPEDRLNQLLRDKYEAGLLRPFNYVNGYARLNKYMETHLQPQSRQKILRQIDGFRPKFRERIQKLSDLELIHVEMWFERTLMEYDRVFASMAIPACCWRRTGEIFRGNREMAELIHVPMEKLRDGKIAIHEIIAERSLVSYWEKFGTIAFDKSRKAMLTSCSLKNPDESAKDPEIQCCFSFTVRRDAHDIPALIVGNFLPILS</sequence>
<evidence type="ECO:0000256" key="6">
    <source>
        <dbReference type="ARBA" id="ARBA00023163"/>
    </source>
</evidence>
<evidence type="ECO:0000313" key="11">
    <source>
        <dbReference type="Proteomes" id="UP000799766"/>
    </source>
</evidence>
<dbReference type="InterPro" id="IPR056751">
    <property type="entry name" value="PAS_13"/>
</dbReference>
<dbReference type="GO" id="GO:0000981">
    <property type="term" value="F:DNA-binding transcription factor activity, RNA polymerase II-specific"/>
    <property type="evidence" value="ECO:0007669"/>
    <property type="project" value="InterPro"/>
</dbReference>
<dbReference type="GO" id="GO:0008270">
    <property type="term" value="F:zinc ion binding"/>
    <property type="evidence" value="ECO:0007669"/>
    <property type="project" value="InterPro"/>
</dbReference>
<proteinExistence type="predicted"/>
<evidence type="ECO:0000256" key="4">
    <source>
        <dbReference type="ARBA" id="ARBA00023015"/>
    </source>
</evidence>
<dbReference type="AlphaFoldDB" id="A0A6A6P8V5"/>
<organism evidence="10 11">
    <name type="scientific">Lineolata rhizophorae</name>
    <dbReference type="NCBI Taxonomy" id="578093"/>
    <lineage>
        <taxon>Eukaryota</taxon>
        <taxon>Fungi</taxon>
        <taxon>Dikarya</taxon>
        <taxon>Ascomycota</taxon>
        <taxon>Pezizomycotina</taxon>
        <taxon>Dothideomycetes</taxon>
        <taxon>Dothideomycetes incertae sedis</taxon>
        <taxon>Lineolatales</taxon>
        <taxon>Lineolataceae</taxon>
        <taxon>Lineolata</taxon>
    </lineage>
</organism>